<reference evidence="1 2" key="1">
    <citation type="journal article" date="2020" name="Int. J. Syst. Evol. Microbiol.">
        <title>Pseudomonas kitaguniensis sp. nov., a pathogen causing bacterial rot of Welsh onion in Japan.</title>
        <authorList>
            <person name="Sawada H."/>
            <person name="Fujikawa T."/>
            <person name="Nishiwaki Y."/>
            <person name="Horita H."/>
        </authorList>
    </citation>
    <scope>NUCLEOTIDE SEQUENCE [LARGE SCALE GENOMIC DNA]</scope>
    <source>
        <strain evidence="1 2">MAFF 212408</strain>
    </source>
</reference>
<dbReference type="RefSeq" id="WP_152745494.1">
    <property type="nucleotide sequence ID" value="NZ_VUAZ01000015.1"/>
</dbReference>
<protein>
    <submittedName>
        <fullName evidence="1">Uncharacterized protein</fullName>
    </submittedName>
</protein>
<proteinExistence type="predicted"/>
<keyword evidence="2" id="KW-1185">Reference proteome</keyword>
<gene>
    <name evidence="1" type="ORF">F0169_03175</name>
</gene>
<dbReference type="Proteomes" id="UP000326112">
    <property type="component" value="Unassembled WGS sequence"/>
</dbReference>
<comment type="caution">
    <text evidence="1">The sequence shown here is derived from an EMBL/GenBank/DDBJ whole genome shotgun (WGS) entry which is preliminary data.</text>
</comment>
<evidence type="ECO:0000313" key="2">
    <source>
        <dbReference type="Proteomes" id="UP000326112"/>
    </source>
</evidence>
<reference evidence="1 2" key="2">
    <citation type="journal article" date="2023" name="Plant Pathol.">
        <title>Dismantling and reorganizing Pseudomonas marginalis sensu#lato.</title>
        <authorList>
            <person name="Sawada H."/>
            <person name="Fujikawa T."/>
            <person name="Satou M."/>
        </authorList>
    </citation>
    <scope>NUCLEOTIDE SEQUENCE [LARGE SCALE GENOMIC DNA]</scope>
    <source>
        <strain evidence="1 2">MAFF 212408</strain>
    </source>
</reference>
<dbReference type="EMBL" id="VUAZ01000015">
    <property type="protein sequence ID" value="MPR01162.1"/>
    <property type="molecule type" value="Genomic_DNA"/>
</dbReference>
<name>A0A5N7KHN4_9PSED</name>
<organism evidence="1 2">
    <name type="scientific">Pseudomonas kitaguniensis</name>
    <dbReference type="NCBI Taxonomy" id="2607908"/>
    <lineage>
        <taxon>Bacteria</taxon>
        <taxon>Pseudomonadati</taxon>
        <taxon>Pseudomonadota</taxon>
        <taxon>Gammaproteobacteria</taxon>
        <taxon>Pseudomonadales</taxon>
        <taxon>Pseudomonadaceae</taxon>
        <taxon>Pseudomonas</taxon>
    </lineage>
</organism>
<accession>A0A5N7KHN4</accession>
<sequence length="100" mass="11230">MNIRLFLAGLVAWTHLQAMGERLHARLWRVGAKNQVKQGAQRKYAGNFLYINGIFSDSGWAWDEVAKKGDGVKRLLPESEFDEPDRLMSSSNRAGYGCAT</sequence>
<evidence type="ECO:0000313" key="1">
    <source>
        <dbReference type="EMBL" id="MPR01162.1"/>
    </source>
</evidence>